<evidence type="ECO:0000313" key="4">
    <source>
        <dbReference type="EMBL" id="ETK00789.1"/>
    </source>
</evidence>
<dbReference type="CDD" id="cd06503">
    <property type="entry name" value="ATP-synt_Fo_b"/>
    <property type="match status" value="1"/>
</dbReference>
<evidence type="ECO:0000256" key="1">
    <source>
        <dbReference type="PROSITE-ProRule" id="PRU00339"/>
    </source>
</evidence>
<sequence length="1222" mass="140220">MRRYYTIVCFALLLTAVACSTKKNTAGTRRWHAFTARYNTYFNGKTSFDEQLETMLNSYHENYTERILMHPVSALPKEKQSAGGPFDRAILKGNKAIKQHSIQRKPVRKLGWQGNAREVAMQNREEYNPFLKHCWMLVAEGQFYNGDFLQAAATYSYIARHYATEPEVVAAAHIGRARCYAEMGWLYETESTLERLEKNGFPAANRKDYDRVYADFLVKSNRTEQAIPALKKVIDTERNRRQRTRMRYLLGQLLTEAGRNDEAYREFGRVASANPPYELEFAARIRQAEVLPPSRWQQVLSMLRRMSKSDKNKNYLDQVYMAIGDVYMSRHDTAQAIAAYAQGVEKSVQNGLDLAICQIKLGDIYFTQKDYVRAQPCFSGALSAMPREYRDYERVARLSSVLDELVVHVEAVHLQDSLQALARMPEKERLAVIDKIIAEVKEKEKREAEEADKERYLADQQSRGNDFQRQRQNIQTPQMPLLNGNNGGFYFYNEQTVAQGKTQFQNKWGKRVNQDDWRRRNKAMPLASSADNADGNLPDMPRLDANGNPIASADSISDALQDSISSDPKSREYYLQQIPLTAEDVEASNVIIADGLYNMGMIYKDKLENKPLSVETFEELERRFPDNKYRMDYYFQSYLMGLRYKDKPLETRSRDRLVKAFPESDYATAVADPNYEYHIRMMDRVQDSIYEQAYNRYLKGDTSFVRRSYREFSRTYPLATLMPKFMFVEALTYVQSGNVASFKSALQTLVEKYPTADVTELASEMLKGVLRGRALVQGSLTGMKWDLRFGTDEFGEISDLDSARAFVNEPETPHRMVLLYPKGAVEANALLYAVAAYNFAHFEVKSFDLSTDEAGRFGMLIISGFDNLQQVLEYYGMIYARDGYARKVDRAVIFFPISDANYETLLHGKSPSDYMAFFAEVYGRQAPQLVARWRTQVEADAREAAREDKAVEQAADEVKERVQDPDEPAVDEPQPIDAAQPEDSIPTEAPHATDSIAPTDTVSVTQDQPAASVKKKKTKEERAQERAAKAEKKKQEKAAKAAEAERKKQEKAAKKQAATSVRRRKNKPVQQADETLPTDTTARPESLPSDTATTETPAIDTTATPEVDMDTVLVKPKEITLEYLKKRRELEERKARMAQGEKAQTQAERRQEAAEQRKQQLKEREVQRKQKEKEARERMKQREKERKAREKANKQRLKEKEAARRAALREKEAARREKAKSK</sequence>
<feature type="compositionally biased region" description="Polar residues" evidence="2">
    <location>
        <begin position="996"/>
        <end position="1009"/>
    </location>
</feature>
<feature type="region of interest" description="Disordered" evidence="2">
    <location>
        <begin position="443"/>
        <end position="469"/>
    </location>
</feature>
<dbReference type="Gene3D" id="1.25.40.10">
    <property type="entry name" value="Tetratricopeptide repeat domain"/>
    <property type="match status" value="3"/>
</dbReference>
<keyword evidence="3" id="KW-0732">Signal</keyword>
<accession>W2C0R1</accession>
<gene>
    <name evidence="4" type="ORF">N425_13250</name>
</gene>
<dbReference type="PROSITE" id="PS51257">
    <property type="entry name" value="PROKAR_LIPOPROTEIN"/>
    <property type="match status" value="1"/>
</dbReference>
<feature type="compositionally biased region" description="Basic and acidic residues" evidence="2">
    <location>
        <begin position="1115"/>
        <end position="1135"/>
    </location>
</feature>
<feature type="compositionally biased region" description="Low complexity" evidence="2">
    <location>
        <begin position="1090"/>
        <end position="1106"/>
    </location>
</feature>
<feature type="compositionally biased region" description="Basic and acidic residues" evidence="2">
    <location>
        <begin position="1018"/>
        <end position="1053"/>
    </location>
</feature>
<reference evidence="4 5" key="1">
    <citation type="submission" date="2013-11" db="EMBL/GenBank/DDBJ databases">
        <title>Single cell genomics of uncultured Tannerella BU063 (oral taxon 286).</title>
        <authorList>
            <person name="Beall C.J."/>
            <person name="Campbell A.G."/>
            <person name="Griffen A.L."/>
            <person name="Podar M."/>
            <person name="Leys E.J."/>
        </authorList>
    </citation>
    <scope>NUCLEOTIDE SEQUENCE [LARGE SCALE GENOMIC DNA]</scope>
    <source>
        <strain evidence="4">Cell 2</strain>
    </source>
</reference>
<name>W2C0R1_9BACT</name>
<proteinExistence type="predicted"/>
<feature type="chain" id="PRO_5004812321" evidence="3">
    <location>
        <begin position="21"/>
        <end position="1222"/>
    </location>
</feature>
<dbReference type="InterPro" id="IPR019734">
    <property type="entry name" value="TPR_rpt"/>
</dbReference>
<feature type="signal peptide" evidence="3">
    <location>
        <begin position="1"/>
        <end position="20"/>
    </location>
</feature>
<feature type="compositionally biased region" description="Basic and acidic residues" evidence="2">
    <location>
        <begin position="1147"/>
        <end position="1216"/>
    </location>
</feature>
<dbReference type="SUPFAM" id="SSF48452">
    <property type="entry name" value="TPR-like"/>
    <property type="match status" value="1"/>
</dbReference>
<keyword evidence="1" id="KW-0802">TPR repeat</keyword>
<dbReference type="AlphaFoldDB" id="W2C0R1"/>
<feature type="repeat" description="TPR" evidence="1">
    <location>
        <begin position="244"/>
        <end position="277"/>
    </location>
</feature>
<feature type="compositionally biased region" description="Basic and acidic residues" evidence="2">
    <location>
        <begin position="443"/>
        <end position="457"/>
    </location>
</feature>
<evidence type="ECO:0000313" key="5">
    <source>
        <dbReference type="Proteomes" id="UP000018837"/>
    </source>
</evidence>
<dbReference type="PROSITE" id="PS50005">
    <property type="entry name" value="TPR"/>
    <property type="match status" value="2"/>
</dbReference>
<protein>
    <submittedName>
        <fullName evidence="4">Uncharacterized protein</fullName>
    </submittedName>
</protein>
<feature type="region of interest" description="Disordered" evidence="2">
    <location>
        <begin position="944"/>
        <end position="1222"/>
    </location>
</feature>
<dbReference type="PATRIC" id="fig|1411148.3.peg.2219"/>
<feature type="compositionally biased region" description="Polar residues" evidence="2">
    <location>
        <begin position="1068"/>
        <end position="1083"/>
    </location>
</feature>
<organism evidence="4 5">
    <name type="scientific">Tannerella sp. oral taxon BU063 isolate Cell 2</name>
    <dbReference type="NCBI Taxonomy" id="1411148"/>
    <lineage>
        <taxon>Bacteria</taxon>
        <taxon>Pseudomonadati</taxon>
        <taxon>Bacteroidota</taxon>
        <taxon>Bacteroidia</taxon>
        <taxon>Bacteroidales</taxon>
        <taxon>Tannerellaceae</taxon>
        <taxon>Tannerella</taxon>
    </lineage>
</organism>
<dbReference type="InterPro" id="IPR011990">
    <property type="entry name" value="TPR-like_helical_dom_sf"/>
</dbReference>
<evidence type="ECO:0000256" key="2">
    <source>
        <dbReference type="SAM" id="MobiDB-lite"/>
    </source>
</evidence>
<dbReference type="EMBL" id="AYUF01000495">
    <property type="protein sequence ID" value="ETK00789.1"/>
    <property type="molecule type" value="Genomic_DNA"/>
</dbReference>
<feature type="compositionally biased region" description="Polar residues" evidence="2">
    <location>
        <begin position="459"/>
        <end position="469"/>
    </location>
</feature>
<feature type="repeat" description="TPR" evidence="1">
    <location>
        <begin position="355"/>
        <end position="388"/>
    </location>
</feature>
<comment type="caution">
    <text evidence="4">The sequence shown here is derived from an EMBL/GenBank/DDBJ whole genome shotgun (WGS) entry which is preliminary data.</text>
</comment>
<dbReference type="Pfam" id="PF13432">
    <property type="entry name" value="TPR_16"/>
    <property type="match status" value="1"/>
</dbReference>
<evidence type="ECO:0000256" key="3">
    <source>
        <dbReference type="SAM" id="SignalP"/>
    </source>
</evidence>
<dbReference type="SMART" id="SM00028">
    <property type="entry name" value="TPR"/>
    <property type="match status" value="4"/>
</dbReference>
<dbReference type="Proteomes" id="UP000018837">
    <property type="component" value="Unassembled WGS sequence"/>
</dbReference>
<feature type="compositionally biased region" description="Basic and acidic residues" evidence="2">
    <location>
        <begin position="944"/>
        <end position="964"/>
    </location>
</feature>